<dbReference type="SUPFAM" id="SSF46689">
    <property type="entry name" value="Homeodomain-like"/>
    <property type="match status" value="1"/>
</dbReference>
<keyword evidence="4" id="KW-0067">ATP-binding</keyword>
<feature type="DNA-binding region" description="H-T-H motif" evidence="2">
    <location>
        <begin position="40"/>
        <end position="59"/>
    </location>
</feature>
<dbReference type="GO" id="GO:0000976">
    <property type="term" value="F:transcription cis-regulatory region binding"/>
    <property type="evidence" value="ECO:0007669"/>
    <property type="project" value="TreeGrafter"/>
</dbReference>
<dbReference type="PANTHER" id="PTHR30055:SF200">
    <property type="entry name" value="HTH-TYPE TRANSCRIPTIONAL REPRESSOR BDCR"/>
    <property type="match status" value="1"/>
</dbReference>
<dbReference type="PROSITE" id="PS50977">
    <property type="entry name" value="HTH_TETR_2"/>
    <property type="match status" value="1"/>
</dbReference>
<reference evidence="4" key="1">
    <citation type="submission" date="2020-02" db="EMBL/GenBank/DDBJ databases">
        <authorList>
            <person name="Meier V. D."/>
        </authorList>
    </citation>
    <scope>NUCLEOTIDE SEQUENCE</scope>
    <source>
        <strain evidence="4">AVDCRST_MAG75</strain>
    </source>
</reference>
<gene>
    <name evidence="4" type="ORF">AVDCRST_MAG75-1795</name>
</gene>
<dbReference type="PRINTS" id="PR00455">
    <property type="entry name" value="HTHTETR"/>
</dbReference>
<organism evidence="4">
    <name type="scientific">uncultured Propionibacteriaceae bacterium</name>
    <dbReference type="NCBI Taxonomy" id="257457"/>
    <lineage>
        <taxon>Bacteria</taxon>
        <taxon>Bacillati</taxon>
        <taxon>Actinomycetota</taxon>
        <taxon>Actinomycetes</taxon>
        <taxon>Propionibacteriales</taxon>
        <taxon>Propionibacteriaceae</taxon>
        <taxon>environmental samples</taxon>
    </lineage>
</organism>
<dbReference type="InterPro" id="IPR001647">
    <property type="entry name" value="HTH_TetR"/>
</dbReference>
<proteinExistence type="predicted"/>
<dbReference type="GO" id="GO:0016787">
    <property type="term" value="F:hydrolase activity"/>
    <property type="evidence" value="ECO:0007669"/>
    <property type="project" value="UniProtKB-KW"/>
</dbReference>
<dbReference type="GO" id="GO:0005524">
    <property type="term" value="F:ATP binding"/>
    <property type="evidence" value="ECO:0007669"/>
    <property type="project" value="UniProtKB-KW"/>
</dbReference>
<dbReference type="InterPro" id="IPR009057">
    <property type="entry name" value="Homeodomain-like_sf"/>
</dbReference>
<keyword evidence="4" id="KW-0378">Hydrolase</keyword>
<name>A0A6J4NTE5_9ACTN</name>
<dbReference type="InterPro" id="IPR050109">
    <property type="entry name" value="HTH-type_TetR-like_transc_reg"/>
</dbReference>
<feature type="domain" description="HTH tetR-type" evidence="3">
    <location>
        <begin position="17"/>
        <end position="77"/>
    </location>
</feature>
<evidence type="ECO:0000256" key="2">
    <source>
        <dbReference type="PROSITE-ProRule" id="PRU00335"/>
    </source>
</evidence>
<dbReference type="Gene3D" id="1.10.357.10">
    <property type="entry name" value="Tetracycline Repressor, domain 2"/>
    <property type="match status" value="1"/>
</dbReference>
<protein>
    <submittedName>
        <fullName evidence="4">Teichoic acid export ATP-binding protein TagH</fullName>
        <ecNumber evidence="4">3.6.3.40</ecNumber>
    </submittedName>
</protein>
<evidence type="ECO:0000256" key="1">
    <source>
        <dbReference type="ARBA" id="ARBA00023125"/>
    </source>
</evidence>
<dbReference type="PANTHER" id="PTHR30055">
    <property type="entry name" value="HTH-TYPE TRANSCRIPTIONAL REGULATOR RUTR"/>
    <property type="match status" value="1"/>
</dbReference>
<dbReference type="EMBL" id="CADCUO010000110">
    <property type="protein sequence ID" value="CAA9395233.1"/>
    <property type="molecule type" value="Genomic_DNA"/>
</dbReference>
<dbReference type="EC" id="3.6.3.40" evidence="4"/>
<evidence type="ECO:0000313" key="4">
    <source>
        <dbReference type="EMBL" id="CAA9395233.1"/>
    </source>
</evidence>
<keyword evidence="1 2" id="KW-0238">DNA-binding</keyword>
<dbReference type="AlphaFoldDB" id="A0A6J4NTE5"/>
<keyword evidence="4" id="KW-0547">Nucleotide-binding</keyword>
<evidence type="ECO:0000259" key="3">
    <source>
        <dbReference type="PROSITE" id="PS50977"/>
    </source>
</evidence>
<dbReference type="GO" id="GO:0003700">
    <property type="term" value="F:DNA-binding transcription factor activity"/>
    <property type="evidence" value="ECO:0007669"/>
    <property type="project" value="TreeGrafter"/>
</dbReference>
<sequence length="224" mass="24034">MPQTRGRPRSVESPTGLGTAEDVLHAAGQLFSDRGFSATSTHAIADAAGIRQASLYHYFASKNEILLALLVGTVSPSVGTARSLLATQAPAAARLWALCAWDARLLVNDRFNVGSLYLQPEVNGDYFTEFHALRRELRQAYGQLICDCGDENAVEMIDLVLGLVESVILLRRRDPDGVDDHTAGLVADGALRLISFPPQDFVAAREAGVRLLAALPDSAVRPPG</sequence>
<accession>A0A6J4NTE5</accession>
<dbReference type="Pfam" id="PF00440">
    <property type="entry name" value="TetR_N"/>
    <property type="match status" value="1"/>
</dbReference>